<gene>
    <name evidence="3" type="ORF">BCON_0005g00550</name>
</gene>
<keyword evidence="2" id="KW-0472">Membrane</keyword>
<evidence type="ECO:0000313" key="4">
    <source>
        <dbReference type="Proteomes" id="UP000297527"/>
    </source>
</evidence>
<reference evidence="3 4" key="1">
    <citation type="submission" date="2017-12" db="EMBL/GenBank/DDBJ databases">
        <title>Comparative genomics of Botrytis spp.</title>
        <authorList>
            <person name="Valero-Jimenez C.A."/>
            <person name="Tapia P."/>
            <person name="Veloso J."/>
            <person name="Silva-Moreno E."/>
            <person name="Staats M."/>
            <person name="Valdes J.H."/>
            <person name="Van Kan J.A.L."/>
        </authorList>
    </citation>
    <scope>NUCLEOTIDE SEQUENCE [LARGE SCALE GENOMIC DNA]</scope>
    <source>
        <strain evidence="3 4">MUCL11595</strain>
    </source>
</reference>
<protein>
    <recommendedName>
        <fullName evidence="5">Transmembrane protein</fullName>
    </recommendedName>
</protein>
<keyword evidence="2" id="KW-1133">Transmembrane helix</keyword>
<dbReference type="OrthoDB" id="3546618at2759"/>
<feature type="transmembrane region" description="Helical" evidence="2">
    <location>
        <begin position="89"/>
        <end position="113"/>
    </location>
</feature>
<keyword evidence="2" id="KW-0812">Transmembrane</keyword>
<accession>A0A4Z1J7J5</accession>
<sequence>MSNSNPLITLTITLTILLFWTTIISLLIFFISTIEPPKPTPPCQGSLIHEEICYCPASIFHCTPTPPTESITIQNQNQDSGPETPVKQIIIYFALAMSICGMLVQMLVLSGLWSPWGEKILWRKGGSGWEWKISSVGKDDEGGNSEQAPMIVSES</sequence>
<feature type="transmembrane region" description="Helical" evidence="2">
    <location>
        <begin position="7"/>
        <end position="31"/>
    </location>
</feature>
<organism evidence="3 4">
    <name type="scientific">Botryotinia convoluta</name>
    <dbReference type="NCBI Taxonomy" id="54673"/>
    <lineage>
        <taxon>Eukaryota</taxon>
        <taxon>Fungi</taxon>
        <taxon>Dikarya</taxon>
        <taxon>Ascomycota</taxon>
        <taxon>Pezizomycotina</taxon>
        <taxon>Leotiomycetes</taxon>
        <taxon>Helotiales</taxon>
        <taxon>Sclerotiniaceae</taxon>
        <taxon>Botryotinia</taxon>
    </lineage>
</organism>
<evidence type="ECO:0000313" key="3">
    <source>
        <dbReference type="EMBL" id="TGO64857.1"/>
    </source>
</evidence>
<name>A0A4Z1J7J5_9HELO</name>
<keyword evidence="4" id="KW-1185">Reference proteome</keyword>
<comment type="caution">
    <text evidence="3">The sequence shown here is derived from an EMBL/GenBank/DDBJ whole genome shotgun (WGS) entry which is preliminary data.</text>
</comment>
<dbReference type="AlphaFoldDB" id="A0A4Z1J7J5"/>
<dbReference type="Proteomes" id="UP000297527">
    <property type="component" value="Unassembled WGS sequence"/>
</dbReference>
<evidence type="ECO:0000256" key="2">
    <source>
        <dbReference type="SAM" id="Phobius"/>
    </source>
</evidence>
<evidence type="ECO:0008006" key="5">
    <source>
        <dbReference type="Google" id="ProtNLM"/>
    </source>
</evidence>
<proteinExistence type="predicted"/>
<evidence type="ECO:0000256" key="1">
    <source>
        <dbReference type="SAM" id="MobiDB-lite"/>
    </source>
</evidence>
<dbReference type="EMBL" id="PQXN01000005">
    <property type="protein sequence ID" value="TGO64857.1"/>
    <property type="molecule type" value="Genomic_DNA"/>
</dbReference>
<feature type="region of interest" description="Disordered" evidence="1">
    <location>
        <begin position="134"/>
        <end position="155"/>
    </location>
</feature>